<organism evidence="10 11">
    <name type="scientific">Paenibacillus agri</name>
    <dbReference type="NCBI Taxonomy" id="2744309"/>
    <lineage>
        <taxon>Bacteria</taxon>
        <taxon>Bacillati</taxon>
        <taxon>Bacillota</taxon>
        <taxon>Bacilli</taxon>
        <taxon>Bacillales</taxon>
        <taxon>Paenibacillaceae</taxon>
        <taxon>Paenibacillus</taxon>
    </lineage>
</organism>
<sequence length="398" mass="42720">MNTNLQIREPNYTRLVALLFWSGLIVLSSLYVSVPLIPTITQSFHLSSEKAAVLGSSFSLFYAIGCLIHGPISDWLGRKTVISIGLAVLSLATLSVGFVSSFNLLIFLRCVQGIAAAAFSPVALTYIGEVFPSSKRGTAIGVVSTGFLMAGIVGQLWGSFFTDLLGWHQVFVVLGFAYLLTLGLIITLLPREKMDRPSWNARTYAKQWKQVWSNPNLLLCYGITALILFCFVGMYTVLGTVLEKAPFGLSSIQLFGVRALGIIGMLICPFAGNLFEKWGTLPTLRIGLTLAIVGLASMGLVQQLSSYMLMSVVFVGGISLVVPAIISLVGEIGSRNRAIATSMYTFVLFAGAGVSPLATTRLLKSGIASLPFLTFAVMMCLGLITAMFIKVPGATDKL</sequence>
<evidence type="ECO:0000256" key="5">
    <source>
        <dbReference type="ARBA" id="ARBA00022692"/>
    </source>
</evidence>
<evidence type="ECO:0000256" key="3">
    <source>
        <dbReference type="ARBA" id="ARBA00022448"/>
    </source>
</evidence>
<dbReference type="InterPro" id="IPR011701">
    <property type="entry name" value="MFS"/>
</dbReference>
<feature type="transmembrane region" description="Helical" evidence="8">
    <location>
        <begin position="250"/>
        <end position="271"/>
    </location>
</feature>
<dbReference type="GO" id="GO:0005886">
    <property type="term" value="C:plasma membrane"/>
    <property type="evidence" value="ECO:0007669"/>
    <property type="project" value="UniProtKB-SubCell"/>
</dbReference>
<keyword evidence="4" id="KW-1003">Cell membrane</keyword>
<keyword evidence="11" id="KW-1185">Reference proteome</keyword>
<dbReference type="SUPFAM" id="SSF103473">
    <property type="entry name" value="MFS general substrate transporter"/>
    <property type="match status" value="1"/>
</dbReference>
<dbReference type="GO" id="GO:0022857">
    <property type="term" value="F:transmembrane transporter activity"/>
    <property type="evidence" value="ECO:0007669"/>
    <property type="project" value="InterPro"/>
</dbReference>
<gene>
    <name evidence="10" type="ORF">HPT30_11985</name>
</gene>
<dbReference type="CDD" id="cd17324">
    <property type="entry name" value="MFS_NepI_like"/>
    <property type="match status" value="1"/>
</dbReference>
<dbReference type="InterPro" id="IPR020846">
    <property type="entry name" value="MFS_dom"/>
</dbReference>
<feature type="domain" description="Major facilitator superfamily (MFS) profile" evidence="9">
    <location>
        <begin position="15"/>
        <end position="394"/>
    </location>
</feature>
<reference evidence="10" key="1">
    <citation type="submission" date="2020-06" db="EMBL/GenBank/DDBJ databases">
        <title>Paenibacillus sp. nov., isolated from soil.</title>
        <authorList>
            <person name="Seo Y.L."/>
        </authorList>
    </citation>
    <scope>NUCLEOTIDE SEQUENCE [LARGE SCALE GENOMIC DNA]</scope>
    <source>
        <strain evidence="10">JW14</strain>
    </source>
</reference>
<evidence type="ECO:0000256" key="1">
    <source>
        <dbReference type="ARBA" id="ARBA00004651"/>
    </source>
</evidence>
<comment type="similarity">
    <text evidence="2">Belongs to the major facilitator superfamily.</text>
</comment>
<keyword evidence="5 8" id="KW-0812">Transmembrane</keyword>
<dbReference type="PANTHER" id="PTHR43271:SF2">
    <property type="entry name" value="BLL2771 PROTEIN"/>
    <property type="match status" value="1"/>
</dbReference>
<feature type="transmembrane region" description="Helical" evidence="8">
    <location>
        <begin position="51"/>
        <end position="68"/>
    </location>
</feature>
<proteinExistence type="inferred from homology"/>
<dbReference type="PANTHER" id="PTHR43271">
    <property type="entry name" value="BLL2771 PROTEIN"/>
    <property type="match status" value="1"/>
</dbReference>
<dbReference type="RefSeq" id="WP_175371621.1">
    <property type="nucleotide sequence ID" value="NZ_JABWCS010000206.1"/>
</dbReference>
<evidence type="ECO:0000313" key="11">
    <source>
        <dbReference type="Proteomes" id="UP000564806"/>
    </source>
</evidence>
<keyword evidence="6 8" id="KW-1133">Transmembrane helix</keyword>
<feature type="transmembrane region" description="Helical" evidence="8">
    <location>
        <begin position="170"/>
        <end position="189"/>
    </location>
</feature>
<dbReference type="EMBL" id="JABWCS010000206">
    <property type="protein sequence ID" value="NUU61069.1"/>
    <property type="molecule type" value="Genomic_DNA"/>
</dbReference>
<evidence type="ECO:0000256" key="8">
    <source>
        <dbReference type="SAM" id="Phobius"/>
    </source>
</evidence>
<dbReference type="InterPro" id="IPR036259">
    <property type="entry name" value="MFS_trans_sf"/>
</dbReference>
<dbReference type="PROSITE" id="PS50850">
    <property type="entry name" value="MFS"/>
    <property type="match status" value="1"/>
</dbReference>
<comment type="subcellular location">
    <subcellularLocation>
        <location evidence="1">Cell membrane</location>
        <topology evidence="1">Multi-pass membrane protein</topology>
    </subcellularLocation>
</comment>
<feature type="transmembrane region" description="Helical" evidence="8">
    <location>
        <begin position="216"/>
        <end position="238"/>
    </location>
</feature>
<dbReference type="AlphaFoldDB" id="A0A850EMV4"/>
<evidence type="ECO:0000256" key="6">
    <source>
        <dbReference type="ARBA" id="ARBA00022989"/>
    </source>
</evidence>
<keyword evidence="3" id="KW-0813">Transport</keyword>
<feature type="transmembrane region" description="Helical" evidence="8">
    <location>
        <begin position="307"/>
        <end position="326"/>
    </location>
</feature>
<keyword evidence="7 8" id="KW-0472">Membrane</keyword>
<feature type="transmembrane region" description="Helical" evidence="8">
    <location>
        <begin position="80"/>
        <end position="100"/>
    </location>
</feature>
<evidence type="ECO:0000313" key="10">
    <source>
        <dbReference type="EMBL" id="NUU61069.1"/>
    </source>
</evidence>
<dbReference type="Pfam" id="PF07690">
    <property type="entry name" value="MFS_1"/>
    <property type="match status" value="1"/>
</dbReference>
<evidence type="ECO:0000256" key="7">
    <source>
        <dbReference type="ARBA" id="ARBA00023136"/>
    </source>
</evidence>
<dbReference type="Proteomes" id="UP000564806">
    <property type="component" value="Unassembled WGS sequence"/>
</dbReference>
<comment type="caution">
    <text evidence="10">The sequence shown here is derived from an EMBL/GenBank/DDBJ whole genome shotgun (WGS) entry which is preliminary data.</text>
</comment>
<feature type="transmembrane region" description="Helical" evidence="8">
    <location>
        <begin position="338"/>
        <end position="358"/>
    </location>
</feature>
<evidence type="ECO:0000256" key="4">
    <source>
        <dbReference type="ARBA" id="ARBA00022475"/>
    </source>
</evidence>
<feature type="transmembrane region" description="Helical" evidence="8">
    <location>
        <begin position="370"/>
        <end position="389"/>
    </location>
</feature>
<feature type="transmembrane region" description="Helical" evidence="8">
    <location>
        <begin position="283"/>
        <end position="301"/>
    </location>
</feature>
<feature type="transmembrane region" description="Helical" evidence="8">
    <location>
        <begin position="12"/>
        <end position="31"/>
    </location>
</feature>
<accession>A0A850EMV4</accession>
<evidence type="ECO:0000256" key="2">
    <source>
        <dbReference type="ARBA" id="ARBA00008335"/>
    </source>
</evidence>
<feature type="transmembrane region" description="Helical" evidence="8">
    <location>
        <begin position="106"/>
        <end position="127"/>
    </location>
</feature>
<dbReference type="Gene3D" id="1.20.1250.20">
    <property type="entry name" value="MFS general substrate transporter like domains"/>
    <property type="match status" value="1"/>
</dbReference>
<feature type="transmembrane region" description="Helical" evidence="8">
    <location>
        <begin position="139"/>
        <end position="158"/>
    </location>
</feature>
<name>A0A850EMV4_9BACL</name>
<evidence type="ECO:0000259" key="9">
    <source>
        <dbReference type="PROSITE" id="PS50850"/>
    </source>
</evidence>
<protein>
    <submittedName>
        <fullName evidence="10">MFS transporter</fullName>
    </submittedName>
</protein>